<evidence type="ECO:0000259" key="6">
    <source>
        <dbReference type="Pfam" id="PF02776"/>
    </source>
</evidence>
<feature type="domain" description="Thiamine pyrophosphate enzyme N-terminal TPP-binding" evidence="6">
    <location>
        <begin position="4"/>
        <end position="105"/>
    </location>
</feature>
<dbReference type="Pfam" id="PF02776">
    <property type="entry name" value="TPP_enzyme_N"/>
    <property type="match status" value="1"/>
</dbReference>
<feature type="domain" description="Thiamine pyrophosphate enzyme central" evidence="4">
    <location>
        <begin position="186"/>
        <end position="320"/>
    </location>
</feature>
<evidence type="ECO:0000256" key="2">
    <source>
        <dbReference type="ARBA" id="ARBA00023052"/>
    </source>
</evidence>
<dbReference type="Gene3D" id="3.40.50.970">
    <property type="match status" value="2"/>
</dbReference>
<feature type="domain" description="Thiamine pyrophosphate enzyme TPP-binding" evidence="5">
    <location>
        <begin position="383"/>
        <end position="520"/>
    </location>
</feature>
<dbReference type="NCBIfam" id="NF005485">
    <property type="entry name" value="PRK07092.1"/>
    <property type="match status" value="1"/>
</dbReference>
<name>A0ABQ3YHM5_9ACTN</name>
<dbReference type="InterPro" id="IPR029061">
    <property type="entry name" value="THDP-binding"/>
</dbReference>
<gene>
    <name evidence="7" type="primary">mdlC_2</name>
    <name evidence="7" type="ORF">Ade02nite_81280</name>
</gene>
<proteinExistence type="inferred from homology"/>
<dbReference type="Pfam" id="PF00205">
    <property type="entry name" value="TPP_enzyme_M"/>
    <property type="match status" value="1"/>
</dbReference>
<keyword evidence="2 3" id="KW-0786">Thiamine pyrophosphate</keyword>
<keyword evidence="8" id="KW-1185">Reference proteome</keyword>
<evidence type="ECO:0000256" key="1">
    <source>
        <dbReference type="ARBA" id="ARBA00007812"/>
    </source>
</evidence>
<dbReference type="CDD" id="cd07035">
    <property type="entry name" value="TPP_PYR_POX_like"/>
    <property type="match status" value="1"/>
</dbReference>
<evidence type="ECO:0000256" key="3">
    <source>
        <dbReference type="RuleBase" id="RU362132"/>
    </source>
</evidence>
<dbReference type="Proteomes" id="UP000609879">
    <property type="component" value="Unassembled WGS sequence"/>
</dbReference>
<evidence type="ECO:0000259" key="5">
    <source>
        <dbReference type="Pfam" id="PF02775"/>
    </source>
</evidence>
<organism evidence="7 8">
    <name type="scientific">Paractinoplanes deccanensis</name>
    <dbReference type="NCBI Taxonomy" id="113561"/>
    <lineage>
        <taxon>Bacteria</taxon>
        <taxon>Bacillati</taxon>
        <taxon>Actinomycetota</taxon>
        <taxon>Actinomycetes</taxon>
        <taxon>Micromonosporales</taxon>
        <taxon>Micromonosporaceae</taxon>
        <taxon>Paractinoplanes</taxon>
    </lineage>
</organism>
<dbReference type="EMBL" id="BOMI01000171">
    <property type="protein sequence ID" value="GID79487.1"/>
    <property type="molecule type" value="Genomic_DNA"/>
</dbReference>
<dbReference type="InterPro" id="IPR012001">
    <property type="entry name" value="Thiamin_PyroP_enz_TPP-bd_dom"/>
</dbReference>
<dbReference type="Gene3D" id="3.40.50.1220">
    <property type="entry name" value="TPP-binding domain"/>
    <property type="match status" value="1"/>
</dbReference>
<dbReference type="SUPFAM" id="SSF52518">
    <property type="entry name" value="Thiamin diphosphate-binding fold (THDP-binding)"/>
    <property type="match status" value="2"/>
</dbReference>
<dbReference type="PANTHER" id="PTHR18968:SF133">
    <property type="entry name" value="BENZOYLFORMATE DECARBOXYLASE"/>
    <property type="match status" value="1"/>
</dbReference>
<sequence length="530" mass="54914">MTDVRTAFLDVCRGAGLTTWFGNPGSTELRMLRDWPADLTYVLALQESSAVGMAAGHAIATGGAALVSLHSAGGVGHALGAVFNAFRDRVPLVLVAGQQTRAMLPTQPFLSADEPAAFPRPYVKWSRQPDTAAAVPAALAEAHLIATTPPRGPVFLSVPEDDWDEPAEPVRTRAVRAGFAPEPAALQELAAALTDASSPAIVTGPGVDAENAWPLAVDLATALRAAVWSAPMSARAGFPEDHSLFRGHLPPVRGEVARLLRGHDVILVLGAPVFTYHVHTEGPFLPEGAQLFHLDCDPAAAARAAVGTSILGTVHAGLEGLLALLDRPAPPHNDADHPAPPAVRLFAPVLDDPLEGDAVLAALCRALPGDAVLVEEAPSHKDAFHEQLPITRPGGYVTTGSGALGWGLPVAVGRALAGERVVAVLGDGSSLYNIQALWTAARHGARLTVIVLDNRRYEAVSALGRRVGVATVPGTDLPGLDFVALAQGFGCAAARVEKAADLQAALETALAHEGPYVLDIAVAPGGGHLY</sequence>
<dbReference type="SUPFAM" id="SSF52467">
    <property type="entry name" value="DHS-like NAD/FAD-binding domain"/>
    <property type="match status" value="1"/>
</dbReference>
<dbReference type="CDD" id="cd02002">
    <property type="entry name" value="TPP_BFDC"/>
    <property type="match status" value="1"/>
</dbReference>
<evidence type="ECO:0000313" key="8">
    <source>
        <dbReference type="Proteomes" id="UP000609879"/>
    </source>
</evidence>
<dbReference type="RefSeq" id="WP_203775719.1">
    <property type="nucleotide sequence ID" value="NZ_BAAABO010000026.1"/>
</dbReference>
<dbReference type="InterPro" id="IPR029035">
    <property type="entry name" value="DHS-like_NAD/FAD-binding_dom"/>
</dbReference>
<reference evidence="7 8" key="1">
    <citation type="submission" date="2021-01" db="EMBL/GenBank/DDBJ databases">
        <title>Whole genome shotgun sequence of Actinoplanes deccanensis NBRC 13994.</title>
        <authorList>
            <person name="Komaki H."/>
            <person name="Tamura T."/>
        </authorList>
    </citation>
    <scope>NUCLEOTIDE SEQUENCE [LARGE SCALE GENOMIC DNA]</scope>
    <source>
        <strain evidence="7 8">NBRC 13994</strain>
    </source>
</reference>
<comment type="similarity">
    <text evidence="1 3">Belongs to the TPP enzyme family.</text>
</comment>
<comment type="caution">
    <text evidence="7">The sequence shown here is derived from an EMBL/GenBank/DDBJ whole genome shotgun (WGS) entry which is preliminary data.</text>
</comment>
<evidence type="ECO:0000259" key="4">
    <source>
        <dbReference type="Pfam" id="PF00205"/>
    </source>
</evidence>
<protein>
    <submittedName>
        <fullName evidence="7">Benzoylformate decarboxylase</fullName>
    </submittedName>
</protein>
<dbReference type="PANTHER" id="PTHR18968">
    <property type="entry name" value="THIAMINE PYROPHOSPHATE ENZYMES"/>
    <property type="match status" value="1"/>
</dbReference>
<dbReference type="Pfam" id="PF02775">
    <property type="entry name" value="TPP_enzyme_C"/>
    <property type="match status" value="1"/>
</dbReference>
<dbReference type="InterPro" id="IPR045229">
    <property type="entry name" value="TPP_enz"/>
</dbReference>
<dbReference type="InterPro" id="IPR011766">
    <property type="entry name" value="TPP_enzyme_TPP-bd"/>
</dbReference>
<dbReference type="InterPro" id="IPR012000">
    <property type="entry name" value="Thiamin_PyroP_enz_cen_dom"/>
</dbReference>
<evidence type="ECO:0000313" key="7">
    <source>
        <dbReference type="EMBL" id="GID79487.1"/>
    </source>
</evidence>
<accession>A0ABQ3YHM5</accession>